<proteinExistence type="predicted"/>
<reference evidence="1" key="1">
    <citation type="submission" date="2023-07" db="EMBL/GenBank/DDBJ databases">
        <title>Genome content predicts the carbon catabolic preferences of heterotrophic bacteria.</title>
        <authorList>
            <person name="Gralka M."/>
        </authorList>
    </citation>
    <scope>NUCLEOTIDE SEQUENCE</scope>
    <source>
        <strain evidence="1">4G09</strain>
    </source>
</reference>
<comment type="caution">
    <text evidence="1">The sequence shown here is derived from an EMBL/GenBank/DDBJ whole genome shotgun (WGS) entry which is preliminary data.</text>
</comment>
<dbReference type="Proteomes" id="UP001177212">
    <property type="component" value="Unassembled WGS sequence"/>
</dbReference>
<name>A0ABT9FCG2_9GAMM</name>
<protein>
    <submittedName>
        <fullName evidence="1">Uncharacterized protein</fullName>
    </submittedName>
</protein>
<gene>
    <name evidence="1" type="ORF">Q8W34_07530</name>
</gene>
<dbReference type="RefSeq" id="WP_305471758.1">
    <property type="nucleotide sequence ID" value="NZ_JAUYVT010000004.1"/>
</dbReference>
<evidence type="ECO:0000313" key="1">
    <source>
        <dbReference type="EMBL" id="MDP2564481.1"/>
    </source>
</evidence>
<sequence length="111" mass="12800">MSNLQHGFYSKNPQINPDSIMIQNSIIKKTILMHHFDIIDVVEGKIVKPGVTDLVCRLIESAYPDNLHLLPKGHSEEIDSYYNSPAFKVLKRCNSHKSTLELVRTYEDFNR</sequence>
<organism evidence="1 2">
    <name type="scientific">Pseudoalteromonas marina</name>
    <dbReference type="NCBI Taxonomy" id="267375"/>
    <lineage>
        <taxon>Bacteria</taxon>
        <taxon>Pseudomonadati</taxon>
        <taxon>Pseudomonadota</taxon>
        <taxon>Gammaproteobacteria</taxon>
        <taxon>Alteromonadales</taxon>
        <taxon>Pseudoalteromonadaceae</taxon>
        <taxon>Pseudoalteromonas</taxon>
    </lineage>
</organism>
<keyword evidence="2" id="KW-1185">Reference proteome</keyword>
<accession>A0ABT9FCG2</accession>
<dbReference type="EMBL" id="JAUYVT010000004">
    <property type="protein sequence ID" value="MDP2564481.1"/>
    <property type="molecule type" value="Genomic_DNA"/>
</dbReference>
<evidence type="ECO:0000313" key="2">
    <source>
        <dbReference type="Proteomes" id="UP001177212"/>
    </source>
</evidence>